<proteinExistence type="predicted"/>
<feature type="region of interest" description="Disordered" evidence="9">
    <location>
        <begin position="410"/>
        <end position="437"/>
    </location>
</feature>
<keyword evidence="5" id="KW-0378">Hydrolase</keyword>
<dbReference type="GO" id="GO:0004252">
    <property type="term" value="F:serine-type endopeptidase activity"/>
    <property type="evidence" value="ECO:0007669"/>
    <property type="project" value="InterPro"/>
</dbReference>
<comment type="caution">
    <text evidence="12">The sequence shown here is derived from an EMBL/GenBank/DDBJ whole genome shotgun (WGS) entry which is preliminary data.</text>
</comment>
<dbReference type="InterPro" id="IPR001314">
    <property type="entry name" value="Peptidase_S1A"/>
</dbReference>
<feature type="compositionally biased region" description="Low complexity" evidence="9">
    <location>
        <begin position="611"/>
        <end position="626"/>
    </location>
</feature>
<feature type="region of interest" description="Disordered" evidence="9">
    <location>
        <begin position="150"/>
        <end position="232"/>
    </location>
</feature>
<dbReference type="InterPro" id="IPR051333">
    <property type="entry name" value="CLIP_Serine_Protease"/>
</dbReference>
<sequence>MARSAKLITTAVMVTMSLILCNAYSTRNITTERQPKKTVEIIELMLPRNKNDNGTLAEEEPRYEIFIKPNKNRYDSKGTPKIKIVVESDDYSIEKEHNSKGTSPHSDGEYYRAVPLSITSVGPNIDALQNKKTEKDQKLLNATGISPGIREDVANDETSGGEKRVGGHRAKHLPHTFQDGPKGVSVYGDGENPRPNEEREKRNRAKGFSSRAKGVETAGNASNPEHAGRRYEDVKMYGTTDRSPEIDEQRINASQFPRLQSHSSTVQSHATLPEESGGHSVGKILIYKPDTGISVAQVTSPKPKRLVSDGYGVSRRPEPDLDVGEARTTSIGRLPREGENSRSDGRRDGLSGSAFYDTRTTNTRQDGYRESVEGSRSDGHSDARKLYVSEDRHTYEREPLDLSFISSTGLPYEPVPQQKPPSRVETTTHRPVRDNSYLGFPESYSGSMHENSRPTSHAVTGSIPVSTCPTVFKYTDIDRDRLFAEVYLTTDEVLIGMRLDISLSARADLMTADSADVKTPDNLHFTVLSLKKRLMPGSVETVRLMVKYNEDKAAPLLQTISLNGRMICPSRSSVTTKATKKPVYVFPGDVQEQKRTTEPYNRPAIANEYGTTTRRTTSKPTTTTRRTVPDYVPAPNPSAYEENEYNSNRPATKKPNPNRPSFANARPNKPQQPPGLVGNHDNRRPIEESGAGSASANFKPPEKEKRNIPCGMPVVQPKPLITNGQTTSRGQWPWHAALYKNTGPNLNYSCGGTLVTDQHVVTAAHCVTREYTTAALDPKMLLVYLGKYHLYIWSENEIATKEVARVNVHPNYNTTDFRSDIAVLTLSTKVEFTDFIRPVCMWDSRNTRIEDIVGLQGTVVGWGFDTTKQLTEELKQAQMPVVSYDQCLWSYPEFFPRFTSNTTYCAGFKNGTSVCNGDSGGGMFFPIKSNREVQWFFRGLVSLSAAVKGARICDTQHYVVFTDVAKYLPWLEDLISRV</sequence>
<gene>
    <name evidence="12" type="ORF">PYX00_008876</name>
</gene>
<dbReference type="GO" id="GO:0006508">
    <property type="term" value="P:proteolysis"/>
    <property type="evidence" value="ECO:0007669"/>
    <property type="project" value="UniProtKB-KW"/>
</dbReference>
<dbReference type="InterPro" id="IPR001254">
    <property type="entry name" value="Trypsin_dom"/>
</dbReference>
<evidence type="ECO:0000256" key="1">
    <source>
        <dbReference type="ARBA" id="ARBA00004613"/>
    </source>
</evidence>
<feature type="domain" description="Peptidase S1" evidence="11">
    <location>
        <begin position="721"/>
        <end position="976"/>
    </location>
</feature>
<dbReference type="GO" id="GO:0005576">
    <property type="term" value="C:extracellular region"/>
    <property type="evidence" value="ECO:0007669"/>
    <property type="project" value="UniProtKB-SubCell"/>
</dbReference>
<evidence type="ECO:0000259" key="11">
    <source>
        <dbReference type="PROSITE" id="PS50240"/>
    </source>
</evidence>
<keyword evidence="3" id="KW-0645">Protease</keyword>
<feature type="chain" id="PRO_5043800190" description="Peptidase S1 domain-containing protein" evidence="10">
    <location>
        <begin position="24"/>
        <end position="978"/>
    </location>
</feature>
<evidence type="ECO:0000256" key="9">
    <source>
        <dbReference type="SAM" id="MobiDB-lite"/>
    </source>
</evidence>
<keyword evidence="6" id="KW-0720">Serine protease</keyword>
<dbReference type="InterPro" id="IPR009003">
    <property type="entry name" value="Peptidase_S1_PA"/>
</dbReference>
<feature type="region of interest" description="Disordered" evidence="9">
    <location>
        <begin position="589"/>
        <end position="714"/>
    </location>
</feature>
<feature type="signal peptide" evidence="10">
    <location>
        <begin position="1"/>
        <end position="23"/>
    </location>
</feature>
<dbReference type="AlphaFoldDB" id="A0AAW2H952"/>
<protein>
    <recommendedName>
        <fullName evidence="11">Peptidase S1 domain-containing protein</fullName>
    </recommendedName>
</protein>
<feature type="region of interest" description="Disordered" evidence="9">
    <location>
        <begin position="299"/>
        <end position="384"/>
    </location>
</feature>
<organism evidence="12">
    <name type="scientific">Menopon gallinae</name>
    <name type="common">poultry shaft louse</name>
    <dbReference type="NCBI Taxonomy" id="328185"/>
    <lineage>
        <taxon>Eukaryota</taxon>
        <taxon>Metazoa</taxon>
        <taxon>Ecdysozoa</taxon>
        <taxon>Arthropoda</taxon>
        <taxon>Hexapoda</taxon>
        <taxon>Insecta</taxon>
        <taxon>Pterygota</taxon>
        <taxon>Neoptera</taxon>
        <taxon>Paraneoptera</taxon>
        <taxon>Psocodea</taxon>
        <taxon>Troctomorpha</taxon>
        <taxon>Phthiraptera</taxon>
        <taxon>Amblycera</taxon>
        <taxon>Menoponidae</taxon>
        <taxon>Menopon</taxon>
    </lineage>
</organism>
<dbReference type="InterPro" id="IPR031986">
    <property type="entry name" value="GD_N"/>
</dbReference>
<accession>A0AAW2H952</accession>
<evidence type="ECO:0000256" key="10">
    <source>
        <dbReference type="SAM" id="SignalP"/>
    </source>
</evidence>
<reference evidence="12" key="1">
    <citation type="journal article" date="2024" name="Gigascience">
        <title>Chromosome-level genome of the poultry shaft louse Menopon gallinae provides insight into the host-switching and adaptive evolution of parasitic lice.</title>
        <authorList>
            <person name="Xu Y."/>
            <person name="Ma L."/>
            <person name="Liu S."/>
            <person name="Liang Y."/>
            <person name="Liu Q."/>
            <person name="He Z."/>
            <person name="Tian L."/>
            <person name="Duan Y."/>
            <person name="Cai W."/>
            <person name="Li H."/>
            <person name="Song F."/>
        </authorList>
    </citation>
    <scope>NUCLEOTIDE SEQUENCE</scope>
    <source>
        <strain evidence="12">Cailab_2023a</strain>
    </source>
</reference>
<evidence type="ECO:0000313" key="12">
    <source>
        <dbReference type="EMBL" id="KAL0266285.1"/>
    </source>
</evidence>
<feature type="compositionally biased region" description="Basic and acidic residues" evidence="9">
    <location>
        <begin position="334"/>
        <end position="349"/>
    </location>
</feature>
<evidence type="ECO:0000256" key="8">
    <source>
        <dbReference type="ARBA" id="ARBA00023157"/>
    </source>
</evidence>
<evidence type="ECO:0000256" key="6">
    <source>
        <dbReference type="ARBA" id="ARBA00022825"/>
    </source>
</evidence>
<evidence type="ECO:0000256" key="3">
    <source>
        <dbReference type="ARBA" id="ARBA00022670"/>
    </source>
</evidence>
<feature type="region of interest" description="Disordered" evidence="9">
    <location>
        <begin position="256"/>
        <end position="278"/>
    </location>
</feature>
<keyword evidence="4 10" id="KW-0732">Signal</keyword>
<dbReference type="CDD" id="cd00190">
    <property type="entry name" value="Tryp_SPc"/>
    <property type="match status" value="1"/>
</dbReference>
<dbReference type="SMART" id="SM00020">
    <property type="entry name" value="Tryp_SPc"/>
    <property type="match status" value="1"/>
</dbReference>
<feature type="compositionally biased region" description="Basic and acidic residues" evidence="9">
    <location>
        <begin position="191"/>
        <end position="201"/>
    </location>
</feature>
<dbReference type="InterPro" id="IPR043504">
    <property type="entry name" value="Peptidase_S1_PA_chymotrypsin"/>
</dbReference>
<keyword evidence="7" id="KW-0865">Zymogen</keyword>
<feature type="compositionally biased region" description="Basic and acidic residues" evidence="9">
    <location>
        <begin position="366"/>
        <end position="384"/>
    </location>
</feature>
<dbReference type="InterPro" id="IPR018114">
    <property type="entry name" value="TRYPSIN_HIS"/>
</dbReference>
<keyword evidence="8" id="KW-1015">Disulfide bond</keyword>
<dbReference type="Pfam" id="PF00089">
    <property type="entry name" value="Trypsin"/>
    <property type="match status" value="1"/>
</dbReference>
<dbReference type="EMBL" id="JARGDH010000005">
    <property type="protein sequence ID" value="KAL0266285.1"/>
    <property type="molecule type" value="Genomic_DNA"/>
</dbReference>
<dbReference type="PANTHER" id="PTHR24260">
    <property type="match status" value="1"/>
</dbReference>
<name>A0AAW2H952_9NEOP</name>
<dbReference type="PROSITE" id="PS00134">
    <property type="entry name" value="TRYPSIN_HIS"/>
    <property type="match status" value="1"/>
</dbReference>
<dbReference type="PANTHER" id="PTHR24260:SF143">
    <property type="entry name" value="SERINE PROTEASE GD-LIKE PROTEIN"/>
    <property type="match status" value="1"/>
</dbReference>
<evidence type="ECO:0000256" key="7">
    <source>
        <dbReference type="ARBA" id="ARBA00023145"/>
    </source>
</evidence>
<dbReference type="Pfam" id="PF16030">
    <property type="entry name" value="GD_N"/>
    <property type="match status" value="1"/>
</dbReference>
<evidence type="ECO:0000256" key="5">
    <source>
        <dbReference type="ARBA" id="ARBA00022801"/>
    </source>
</evidence>
<feature type="compositionally biased region" description="Polar residues" evidence="9">
    <location>
        <begin position="256"/>
        <end position="270"/>
    </location>
</feature>
<evidence type="ECO:0000256" key="2">
    <source>
        <dbReference type="ARBA" id="ARBA00022525"/>
    </source>
</evidence>
<dbReference type="SUPFAM" id="SSF50494">
    <property type="entry name" value="Trypsin-like serine proteases"/>
    <property type="match status" value="1"/>
</dbReference>
<dbReference type="FunFam" id="2.40.10.10:FF:000146">
    <property type="entry name" value="Serine protease 53"/>
    <property type="match status" value="1"/>
</dbReference>
<dbReference type="PRINTS" id="PR00722">
    <property type="entry name" value="CHYMOTRYPSIN"/>
</dbReference>
<dbReference type="Gene3D" id="2.40.10.10">
    <property type="entry name" value="Trypsin-like serine proteases"/>
    <property type="match status" value="1"/>
</dbReference>
<keyword evidence="2" id="KW-0964">Secreted</keyword>
<dbReference type="PROSITE" id="PS50240">
    <property type="entry name" value="TRYPSIN_DOM"/>
    <property type="match status" value="1"/>
</dbReference>
<comment type="subcellular location">
    <subcellularLocation>
        <location evidence="1">Secreted</location>
    </subcellularLocation>
</comment>
<evidence type="ECO:0000256" key="4">
    <source>
        <dbReference type="ARBA" id="ARBA00022729"/>
    </source>
</evidence>